<dbReference type="EMBL" id="AP017928">
    <property type="protein sequence ID" value="BBA31978.1"/>
    <property type="molecule type" value="Genomic_DNA"/>
</dbReference>
<keyword evidence="1" id="KW-1133">Transmembrane helix</keyword>
<keyword evidence="1" id="KW-0472">Membrane</keyword>
<gene>
    <name evidence="2" type="ORF">sS8_0008</name>
    <name evidence="3" type="ORF">sS8_0860</name>
</gene>
<dbReference type="EMBL" id="AP017928">
    <property type="protein sequence ID" value="BBA32825.1"/>
    <property type="molecule type" value="Genomic_DNA"/>
</dbReference>
<dbReference type="RefSeq" id="WP_145986345.1">
    <property type="nucleotide sequence ID" value="NZ_AP017928.1"/>
</dbReference>
<sequence length="83" mass="9419">MSEPKYVFFDRTESLMESILKDAATFGFLLLCIYVSRDSAWWTFATGTMAVLMIGTKAHLASNRAFKFRTTAEIKAWAESLPE</sequence>
<accession>A0A250KMG1</accession>
<evidence type="ECO:0000313" key="3">
    <source>
        <dbReference type="EMBL" id="BBA32825.1"/>
    </source>
</evidence>
<reference evidence="3 4" key="1">
    <citation type="submission" date="2016-12" db="EMBL/GenBank/DDBJ databases">
        <title>Genome sequencing of Methylocaldum marinum.</title>
        <authorList>
            <person name="Takeuchi M."/>
            <person name="Kamagata Y."/>
            <person name="Hiraoka S."/>
            <person name="Oshima K."/>
            <person name="Hattori M."/>
            <person name="Iwasaki W."/>
        </authorList>
    </citation>
    <scope>NUCLEOTIDE SEQUENCE [LARGE SCALE GENOMIC DNA]</scope>
    <source>
        <strain evidence="3 4">S8</strain>
    </source>
</reference>
<proteinExistence type="predicted"/>
<protein>
    <submittedName>
        <fullName evidence="3">Uncharacterized protein</fullName>
    </submittedName>
</protein>
<organism evidence="3 4">
    <name type="scientific">Methylocaldum marinum</name>
    <dbReference type="NCBI Taxonomy" id="1432792"/>
    <lineage>
        <taxon>Bacteria</taxon>
        <taxon>Pseudomonadati</taxon>
        <taxon>Pseudomonadota</taxon>
        <taxon>Gammaproteobacteria</taxon>
        <taxon>Methylococcales</taxon>
        <taxon>Methylococcaceae</taxon>
        <taxon>Methylocaldum</taxon>
    </lineage>
</organism>
<evidence type="ECO:0000256" key="1">
    <source>
        <dbReference type="SAM" id="Phobius"/>
    </source>
</evidence>
<feature type="transmembrane region" description="Helical" evidence="1">
    <location>
        <begin position="42"/>
        <end position="60"/>
    </location>
</feature>
<name>A0A250KMG1_9GAMM</name>
<dbReference type="AlphaFoldDB" id="A0A250KMG1"/>
<keyword evidence="1" id="KW-0812">Transmembrane</keyword>
<keyword evidence="4" id="KW-1185">Reference proteome</keyword>
<dbReference type="KEGG" id="mmai:sS8_0008"/>
<evidence type="ECO:0000313" key="2">
    <source>
        <dbReference type="EMBL" id="BBA31978.1"/>
    </source>
</evidence>
<dbReference type="KEGG" id="mmai:sS8_0860"/>
<evidence type="ECO:0000313" key="4">
    <source>
        <dbReference type="Proteomes" id="UP000266313"/>
    </source>
</evidence>
<dbReference type="Proteomes" id="UP000266313">
    <property type="component" value="Chromosome"/>
</dbReference>